<keyword evidence="1" id="KW-0472">Membrane</keyword>
<reference evidence="2 3" key="1">
    <citation type="submission" date="2019-01" db="EMBL/GenBank/DDBJ databases">
        <title>Lacunisphaera sp. strain TWA-58.</title>
        <authorList>
            <person name="Chen W.-M."/>
        </authorList>
    </citation>
    <scope>NUCLEOTIDE SEQUENCE [LARGE SCALE GENOMIC DNA]</scope>
    <source>
        <strain evidence="2 3">TWA-58</strain>
    </source>
</reference>
<sequence length="62" mass="6840">MAQLIAYLDPGAGSIVLQMILAGILGLSYTLKTYWRRIVAFVRRDQPKDKGPDAPAPLEENP</sequence>
<feature type="transmembrane region" description="Helical" evidence="1">
    <location>
        <begin position="12"/>
        <end position="31"/>
    </location>
</feature>
<accession>A0A4Q1CAU4</accession>
<dbReference type="RefSeq" id="WP_129047571.1">
    <property type="nucleotide sequence ID" value="NZ_SDHX01000001.1"/>
</dbReference>
<comment type="caution">
    <text evidence="2">The sequence shown here is derived from an EMBL/GenBank/DDBJ whole genome shotgun (WGS) entry which is preliminary data.</text>
</comment>
<dbReference type="Proteomes" id="UP000290218">
    <property type="component" value="Unassembled WGS sequence"/>
</dbReference>
<keyword evidence="1" id="KW-1133">Transmembrane helix</keyword>
<keyword evidence="1" id="KW-0812">Transmembrane</keyword>
<dbReference type="OrthoDB" id="678514at2"/>
<organism evidence="2 3">
    <name type="scientific">Oleiharenicola lentus</name>
    <dbReference type="NCBI Taxonomy" id="2508720"/>
    <lineage>
        <taxon>Bacteria</taxon>
        <taxon>Pseudomonadati</taxon>
        <taxon>Verrucomicrobiota</taxon>
        <taxon>Opitutia</taxon>
        <taxon>Opitutales</taxon>
        <taxon>Opitutaceae</taxon>
        <taxon>Oleiharenicola</taxon>
    </lineage>
</organism>
<evidence type="ECO:0000313" key="2">
    <source>
        <dbReference type="EMBL" id="RXK56205.1"/>
    </source>
</evidence>
<proteinExistence type="predicted"/>
<keyword evidence="3" id="KW-1185">Reference proteome</keyword>
<dbReference type="AlphaFoldDB" id="A0A4Q1CAU4"/>
<evidence type="ECO:0000313" key="3">
    <source>
        <dbReference type="Proteomes" id="UP000290218"/>
    </source>
</evidence>
<dbReference type="EMBL" id="SDHX01000001">
    <property type="protein sequence ID" value="RXK56205.1"/>
    <property type="molecule type" value="Genomic_DNA"/>
</dbReference>
<gene>
    <name evidence="2" type="ORF">ESB00_10125</name>
</gene>
<evidence type="ECO:0000256" key="1">
    <source>
        <dbReference type="SAM" id="Phobius"/>
    </source>
</evidence>
<protein>
    <submittedName>
        <fullName evidence="2">Uncharacterized protein</fullName>
    </submittedName>
</protein>
<name>A0A4Q1CAU4_9BACT</name>